<dbReference type="EMBL" id="CM042883">
    <property type="protein sequence ID" value="KAI4378838.1"/>
    <property type="molecule type" value="Genomic_DNA"/>
</dbReference>
<comment type="caution">
    <text evidence="1">The sequence shown here is derived from an EMBL/GenBank/DDBJ whole genome shotgun (WGS) entry which is preliminary data.</text>
</comment>
<proteinExistence type="predicted"/>
<reference evidence="2" key="1">
    <citation type="journal article" date="2023" name="Front. Plant Sci.">
        <title>Chromosomal-level genome assembly of Melastoma candidum provides insights into trichome evolution.</title>
        <authorList>
            <person name="Zhong Y."/>
            <person name="Wu W."/>
            <person name="Sun C."/>
            <person name="Zou P."/>
            <person name="Liu Y."/>
            <person name="Dai S."/>
            <person name="Zhou R."/>
        </authorList>
    </citation>
    <scope>NUCLEOTIDE SEQUENCE [LARGE SCALE GENOMIC DNA]</scope>
</reference>
<dbReference type="Proteomes" id="UP001057402">
    <property type="component" value="Chromosome 4"/>
</dbReference>
<gene>
    <name evidence="1" type="ORF">MLD38_016264</name>
</gene>
<protein>
    <submittedName>
        <fullName evidence="1">Uncharacterized protein</fullName>
    </submittedName>
</protein>
<name>A0ACB9RIQ3_9MYRT</name>
<keyword evidence="2" id="KW-1185">Reference proteome</keyword>
<evidence type="ECO:0000313" key="1">
    <source>
        <dbReference type="EMBL" id="KAI4378838.1"/>
    </source>
</evidence>
<sequence length="342" mass="38344">MSNDHATITEDRPSLPLSLPLKTRISVALLTRVTDASRRSDGTINRRLLGFLDFRSPASPKPVNGVSTSDITVDPDRNLWFRVFSPVDAGATSQLPVIVFFHGGGFNFLSAASKAYDVIGRYYARKLPAVFVSVNYRLSPEHRFPSQYEDGSDVLKFLDSKPEVLPSNADLSKTFLCGDSAGGNIAHHVAVRACQSDPDTLKRVKLVGMISMQPFFGGIERTESETRLVRVPLLSLERTDWCWKAFIPDGDRDHWAINVSGPNAVDLASLERFPDTLVITGGHDPLRDWQKKYYEWLKRCGKEAEMMDYPSACHAFYIFPELQESRELVTEVKRFVTQKAGQ</sequence>
<accession>A0ACB9RIQ3</accession>
<organism evidence="1 2">
    <name type="scientific">Melastoma candidum</name>
    <dbReference type="NCBI Taxonomy" id="119954"/>
    <lineage>
        <taxon>Eukaryota</taxon>
        <taxon>Viridiplantae</taxon>
        <taxon>Streptophyta</taxon>
        <taxon>Embryophyta</taxon>
        <taxon>Tracheophyta</taxon>
        <taxon>Spermatophyta</taxon>
        <taxon>Magnoliopsida</taxon>
        <taxon>eudicotyledons</taxon>
        <taxon>Gunneridae</taxon>
        <taxon>Pentapetalae</taxon>
        <taxon>rosids</taxon>
        <taxon>malvids</taxon>
        <taxon>Myrtales</taxon>
        <taxon>Melastomataceae</taxon>
        <taxon>Melastomatoideae</taxon>
        <taxon>Melastomateae</taxon>
        <taxon>Melastoma</taxon>
    </lineage>
</organism>
<evidence type="ECO:0000313" key="2">
    <source>
        <dbReference type="Proteomes" id="UP001057402"/>
    </source>
</evidence>